<evidence type="ECO:0000256" key="1">
    <source>
        <dbReference type="ARBA" id="ARBA00022679"/>
    </source>
</evidence>
<sequence>MLRHRPRRDHSSGYEPKASWATAADTLASWVTEIKEVGPDELRYSATIYVWVRWFICAACVFQLVYRPVFTYFTYVGYILCLIILVAANVYGHYYVRFVRELRLTFMLGINVLDLGLITAAMVVGGGFSHYFFYLLYYPVLAWFAVFFSSFRLSFAWATLVAVIYTTVSLTVGGGLDLEARDDKALFGRIVVMYAVVASVSLIARSERIKRLEAVGRERELLRQRIEMSQTIHDTTAQSAYTLGLGLEDAIEKADDAKPELINRLEAMWTLTRSTMWALRQPIDGGQIFSGSKLSEVLAAHAETFADITSITAQLALHGDEPQLSTIARSLLFSIAHNSLTNTLRHSGAESVAITLVFGKDVLCMTVSDDGIGLPEDYARRGHGFRNMRIDAERMGGALVVESNGNGTTVRCTVPIEQIEGGR</sequence>
<keyword evidence="1" id="KW-0808">Transferase</keyword>
<keyword evidence="4" id="KW-0812">Transmembrane</keyword>
<dbReference type="AlphaFoldDB" id="A0A6B1G3C4"/>
<evidence type="ECO:0000256" key="3">
    <source>
        <dbReference type="ARBA" id="ARBA00023012"/>
    </source>
</evidence>
<keyword evidence="4" id="KW-0472">Membrane</keyword>
<feature type="transmembrane region" description="Helical" evidence="4">
    <location>
        <begin position="186"/>
        <end position="204"/>
    </location>
</feature>
<feature type="transmembrane region" description="Helical" evidence="4">
    <location>
        <begin position="104"/>
        <end position="125"/>
    </location>
</feature>
<name>A0A6B1G3C4_9CHLR</name>
<dbReference type="SUPFAM" id="SSF55874">
    <property type="entry name" value="ATPase domain of HSP90 chaperone/DNA topoisomerase II/histidine kinase"/>
    <property type="match status" value="1"/>
</dbReference>
<evidence type="ECO:0000256" key="4">
    <source>
        <dbReference type="SAM" id="Phobius"/>
    </source>
</evidence>
<gene>
    <name evidence="6" type="ORF">F4148_12780</name>
</gene>
<dbReference type="PROSITE" id="PS50109">
    <property type="entry name" value="HIS_KIN"/>
    <property type="match status" value="1"/>
</dbReference>
<feature type="transmembrane region" description="Helical" evidence="4">
    <location>
        <begin position="131"/>
        <end position="148"/>
    </location>
</feature>
<dbReference type="Pfam" id="PF02518">
    <property type="entry name" value="HATPase_c"/>
    <property type="match status" value="1"/>
</dbReference>
<protein>
    <recommendedName>
        <fullName evidence="5">Histidine kinase domain-containing protein</fullName>
    </recommendedName>
</protein>
<dbReference type="InterPro" id="IPR036890">
    <property type="entry name" value="HATPase_C_sf"/>
</dbReference>
<reference evidence="6" key="1">
    <citation type="submission" date="2019-09" db="EMBL/GenBank/DDBJ databases">
        <title>Characterisation of the sponge microbiome using genome-centric metagenomics.</title>
        <authorList>
            <person name="Engelberts J.P."/>
            <person name="Robbins S.J."/>
            <person name="De Goeij J.M."/>
            <person name="Aranda M."/>
            <person name="Bell S.C."/>
            <person name="Webster N.S."/>
        </authorList>
    </citation>
    <scope>NUCLEOTIDE SEQUENCE</scope>
    <source>
        <strain evidence="6">SB0675_bin_29</strain>
    </source>
</reference>
<dbReference type="GO" id="GO:0016301">
    <property type="term" value="F:kinase activity"/>
    <property type="evidence" value="ECO:0007669"/>
    <property type="project" value="UniProtKB-KW"/>
</dbReference>
<keyword evidence="2" id="KW-0418">Kinase</keyword>
<keyword evidence="3" id="KW-0902">Two-component regulatory system</keyword>
<evidence type="ECO:0000259" key="5">
    <source>
        <dbReference type="PROSITE" id="PS50109"/>
    </source>
</evidence>
<dbReference type="InterPro" id="IPR003594">
    <property type="entry name" value="HATPase_dom"/>
</dbReference>
<dbReference type="PANTHER" id="PTHR24421">
    <property type="entry name" value="NITRATE/NITRITE SENSOR PROTEIN NARX-RELATED"/>
    <property type="match status" value="1"/>
</dbReference>
<organism evidence="6">
    <name type="scientific">Caldilineaceae bacterium SB0675_bin_29</name>
    <dbReference type="NCBI Taxonomy" id="2605266"/>
    <lineage>
        <taxon>Bacteria</taxon>
        <taxon>Bacillati</taxon>
        <taxon>Chloroflexota</taxon>
        <taxon>Caldilineae</taxon>
        <taxon>Caldilineales</taxon>
        <taxon>Caldilineaceae</taxon>
    </lineage>
</organism>
<dbReference type="PANTHER" id="PTHR24421:SF62">
    <property type="entry name" value="SENSORY TRANSDUCTION HISTIDINE KINASE"/>
    <property type="match status" value="1"/>
</dbReference>
<comment type="caution">
    <text evidence="6">The sequence shown here is derived from an EMBL/GenBank/DDBJ whole genome shotgun (WGS) entry which is preliminary data.</text>
</comment>
<keyword evidence="4" id="KW-1133">Transmembrane helix</keyword>
<dbReference type="EMBL" id="VYDA01000457">
    <property type="protein sequence ID" value="MYH62581.1"/>
    <property type="molecule type" value="Genomic_DNA"/>
</dbReference>
<proteinExistence type="predicted"/>
<feature type="transmembrane region" description="Helical" evidence="4">
    <location>
        <begin position="72"/>
        <end position="92"/>
    </location>
</feature>
<feature type="transmembrane region" description="Helical" evidence="4">
    <location>
        <begin position="155"/>
        <end position="174"/>
    </location>
</feature>
<feature type="transmembrane region" description="Helical" evidence="4">
    <location>
        <begin position="48"/>
        <end position="66"/>
    </location>
</feature>
<evidence type="ECO:0000256" key="2">
    <source>
        <dbReference type="ARBA" id="ARBA00022777"/>
    </source>
</evidence>
<dbReference type="CDD" id="cd16917">
    <property type="entry name" value="HATPase_UhpB-NarQ-NarX-like"/>
    <property type="match status" value="1"/>
</dbReference>
<evidence type="ECO:0000313" key="6">
    <source>
        <dbReference type="EMBL" id="MYH62581.1"/>
    </source>
</evidence>
<dbReference type="Gene3D" id="3.30.565.10">
    <property type="entry name" value="Histidine kinase-like ATPase, C-terminal domain"/>
    <property type="match status" value="1"/>
</dbReference>
<dbReference type="InterPro" id="IPR005467">
    <property type="entry name" value="His_kinase_dom"/>
</dbReference>
<feature type="domain" description="Histidine kinase" evidence="5">
    <location>
        <begin position="332"/>
        <end position="418"/>
    </location>
</feature>
<accession>A0A6B1G3C4</accession>
<dbReference type="GO" id="GO:0000160">
    <property type="term" value="P:phosphorelay signal transduction system"/>
    <property type="evidence" value="ECO:0007669"/>
    <property type="project" value="UniProtKB-KW"/>
</dbReference>
<dbReference type="InterPro" id="IPR050482">
    <property type="entry name" value="Sensor_HK_TwoCompSys"/>
</dbReference>
<dbReference type="SMART" id="SM00387">
    <property type="entry name" value="HATPase_c"/>
    <property type="match status" value="1"/>
</dbReference>